<evidence type="ECO:0000259" key="11">
    <source>
        <dbReference type="PROSITE" id="PS51184"/>
    </source>
</evidence>
<keyword evidence="5" id="KW-0408">Iron</keyword>
<dbReference type="GO" id="GO:0034647">
    <property type="term" value="F:histone H3K4me/H3K4me2/H3K4me3 demethylase activity"/>
    <property type="evidence" value="ECO:0007669"/>
    <property type="project" value="TreeGrafter"/>
</dbReference>
<evidence type="ECO:0000256" key="7">
    <source>
        <dbReference type="PROSITE-ProRule" id="PRU00146"/>
    </source>
</evidence>
<dbReference type="InterPro" id="IPR001965">
    <property type="entry name" value="Znf_PHD"/>
</dbReference>
<dbReference type="GO" id="GO:0005634">
    <property type="term" value="C:nucleus"/>
    <property type="evidence" value="ECO:0007669"/>
    <property type="project" value="UniProtKB-SubCell"/>
</dbReference>
<keyword evidence="6" id="KW-0539">Nucleus</keyword>
<dbReference type="SUPFAM" id="SSF57903">
    <property type="entry name" value="FYVE/PHD zinc finger"/>
    <property type="match status" value="1"/>
</dbReference>
<feature type="compositionally biased region" description="Acidic residues" evidence="8">
    <location>
        <begin position="686"/>
        <end position="711"/>
    </location>
</feature>
<feature type="domain" description="JmjC" evidence="11">
    <location>
        <begin position="393"/>
        <end position="561"/>
    </location>
</feature>
<gene>
    <name evidence="12" type="ORF">AW171_hschr84516</name>
</gene>
<dbReference type="Pfam" id="PF02375">
    <property type="entry name" value="JmjN"/>
    <property type="match status" value="1"/>
</dbReference>
<name>A0A0X8HVX1_9SACH</name>
<reference evidence="12 13" key="1">
    <citation type="submission" date="2016-01" db="EMBL/GenBank/DDBJ databases">
        <title>Genome sequence of the yeast Holleya sinecauda.</title>
        <authorList>
            <person name="Dietrich F.S."/>
        </authorList>
    </citation>
    <scope>NUCLEOTIDE SEQUENCE [LARGE SCALE GENOMIC DNA]</scope>
    <source>
        <strain evidence="12 13">ATCC 58844</strain>
    </source>
</reference>
<dbReference type="InterPro" id="IPR003349">
    <property type="entry name" value="JmjN"/>
</dbReference>
<evidence type="ECO:0000256" key="6">
    <source>
        <dbReference type="ARBA" id="ARBA00023242"/>
    </source>
</evidence>
<keyword evidence="3 7" id="KW-0863">Zinc-finger</keyword>
<feature type="domain" description="PHD-type" evidence="9">
    <location>
        <begin position="245"/>
        <end position="295"/>
    </location>
</feature>
<dbReference type="RefSeq" id="XP_017989470.1">
    <property type="nucleotide sequence ID" value="XM_018134258.1"/>
</dbReference>
<dbReference type="Gene3D" id="2.60.120.650">
    <property type="entry name" value="Cupin"/>
    <property type="match status" value="2"/>
</dbReference>
<sequence>MSKVTLEHIPVLRPTEDEFKDPIGYLSQAPIRRIGNTYGMVKLVPPAGFLPPMVLNDETFRFKVRLQTLSELGLLNRSRLFFLKQLKNIMLLRGISPEKIPVEPYCVVDMGTRVYFYDVFIAVIKFYNASAPERSIANRSRKRGREESIKEDLATSRTLVMVPLSQVLADKVLWRQLSKEFNVPREVLASLFKSKISDYYQYLQKQSKGCDSASLIKTLLYQEESPWCQIREDSDSDTDSETETEDTCVICKTQEDSEEMIVCNSCGNCFHDQCLAVPLASAPRDNWMCGNCIVGTGYYGFKEEKLKYSRQEFKSLCAEFDKMCFPGGKPLDSIRVLEDMFWALVSNIDNRLTIRYGADIHHTAPGEVTAFPTMDWIPPEIEKDSAAYKEYLSYATHPMNLINLPSANGSLLPVIGKSISGMTVPWIYIGSTFSTFCWHLEDQYTLSANYQHEGDPKIWYSIPEHSSEAFNNLLRKISPDLFEKQPDLMHQLVTLISPYDNQFIKAGISCYKAVQYPGEYIITYPKCYHAGFNSGYNLNEAVNFTLDLWIPFGLQAIDDYKMTKRKCVFNMWELMFNILKRYLVVPKTLQPSLAIRCHTELLKIFNSEMSIIQRIEDMLDKNESKVMTRRRTTCIHNGERKFKGEQHSIIFSSTENDESQEEPANAYVSDDKNNYDPDSNRRQDENAGENADEEEEKEEEEEEEEEEEDDHDLICSECKTICPFAFVVHVQRFNVYRRRKLPNMTPVEWNNLAAQGIISILCLADYMALVEQTQACKRRKSRHVDTLDKDELHYITEPEEIKDILQKTENMIHNGL</sequence>
<evidence type="ECO:0000256" key="2">
    <source>
        <dbReference type="ARBA" id="ARBA00022723"/>
    </source>
</evidence>
<dbReference type="AlphaFoldDB" id="A0A0X8HVX1"/>
<dbReference type="InterPro" id="IPR011011">
    <property type="entry name" value="Znf_FYVE_PHD"/>
</dbReference>
<keyword evidence="2" id="KW-0479">Metal-binding</keyword>
<dbReference type="SMART" id="SM00545">
    <property type="entry name" value="JmjN"/>
    <property type="match status" value="1"/>
</dbReference>
<keyword evidence="13" id="KW-1185">Reference proteome</keyword>
<accession>A0A0X8HVX1</accession>
<dbReference type="SUPFAM" id="SSF51197">
    <property type="entry name" value="Clavaminate synthase-like"/>
    <property type="match status" value="1"/>
</dbReference>
<dbReference type="PROSITE" id="PS51184">
    <property type="entry name" value="JMJC"/>
    <property type="match status" value="1"/>
</dbReference>
<evidence type="ECO:0000256" key="1">
    <source>
        <dbReference type="ARBA" id="ARBA00004123"/>
    </source>
</evidence>
<evidence type="ECO:0000313" key="12">
    <source>
        <dbReference type="EMBL" id="AMD22474.1"/>
    </source>
</evidence>
<evidence type="ECO:0000256" key="4">
    <source>
        <dbReference type="ARBA" id="ARBA00022833"/>
    </source>
</evidence>
<dbReference type="InterPro" id="IPR019787">
    <property type="entry name" value="Znf_PHD-finger"/>
</dbReference>
<organism evidence="12 13">
    <name type="scientific">Eremothecium sinecaudum</name>
    <dbReference type="NCBI Taxonomy" id="45286"/>
    <lineage>
        <taxon>Eukaryota</taxon>
        <taxon>Fungi</taxon>
        <taxon>Dikarya</taxon>
        <taxon>Ascomycota</taxon>
        <taxon>Saccharomycotina</taxon>
        <taxon>Saccharomycetes</taxon>
        <taxon>Saccharomycetales</taxon>
        <taxon>Saccharomycetaceae</taxon>
        <taxon>Eremothecium</taxon>
    </lineage>
</organism>
<proteinExistence type="predicted"/>
<dbReference type="GO" id="GO:0008270">
    <property type="term" value="F:zinc ion binding"/>
    <property type="evidence" value="ECO:0007669"/>
    <property type="project" value="UniProtKB-KW"/>
</dbReference>
<dbReference type="Gene3D" id="3.30.40.10">
    <property type="entry name" value="Zinc/RING finger domain, C3HC4 (zinc finger)"/>
    <property type="match status" value="1"/>
</dbReference>
<dbReference type="GO" id="GO:0006355">
    <property type="term" value="P:regulation of DNA-templated transcription"/>
    <property type="evidence" value="ECO:0007669"/>
    <property type="project" value="TreeGrafter"/>
</dbReference>
<dbReference type="GO" id="GO:0000785">
    <property type="term" value="C:chromatin"/>
    <property type="evidence" value="ECO:0007669"/>
    <property type="project" value="TreeGrafter"/>
</dbReference>
<evidence type="ECO:0000313" key="13">
    <source>
        <dbReference type="Proteomes" id="UP000243052"/>
    </source>
</evidence>
<feature type="region of interest" description="Disordered" evidence="8">
    <location>
        <begin position="652"/>
        <end position="712"/>
    </location>
</feature>
<feature type="compositionally biased region" description="Basic and acidic residues" evidence="8">
    <location>
        <begin position="669"/>
        <end position="685"/>
    </location>
</feature>
<keyword evidence="4" id="KW-0862">Zinc</keyword>
<evidence type="ECO:0000256" key="8">
    <source>
        <dbReference type="SAM" id="MobiDB-lite"/>
    </source>
</evidence>
<protein>
    <submittedName>
        <fullName evidence="12">HHL296Cp</fullName>
    </submittedName>
</protein>
<dbReference type="STRING" id="45286.A0A0X8HVX1"/>
<dbReference type="SMART" id="SM00558">
    <property type="entry name" value="JmjC"/>
    <property type="match status" value="1"/>
</dbReference>
<dbReference type="InterPro" id="IPR013083">
    <property type="entry name" value="Znf_RING/FYVE/PHD"/>
</dbReference>
<evidence type="ECO:0000256" key="3">
    <source>
        <dbReference type="ARBA" id="ARBA00022771"/>
    </source>
</evidence>
<dbReference type="InterPro" id="IPR019786">
    <property type="entry name" value="Zinc_finger_PHD-type_CS"/>
</dbReference>
<dbReference type="SMART" id="SM00249">
    <property type="entry name" value="PHD"/>
    <property type="match status" value="1"/>
</dbReference>
<evidence type="ECO:0000259" key="10">
    <source>
        <dbReference type="PROSITE" id="PS51183"/>
    </source>
</evidence>
<dbReference type="GeneID" id="28725827"/>
<evidence type="ECO:0000259" key="9">
    <source>
        <dbReference type="PROSITE" id="PS50016"/>
    </source>
</evidence>
<dbReference type="Proteomes" id="UP000243052">
    <property type="component" value="Chromosome viii"/>
</dbReference>
<dbReference type="PROSITE" id="PS01359">
    <property type="entry name" value="ZF_PHD_1"/>
    <property type="match status" value="1"/>
</dbReference>
<dbReference type="Pfam" id="PF00628">
    <property type="entry name" value="PHD"/>
    <property type="match status" value="1"/>
</dbReference>
<dbReference type="EMBL" id="CP014248">
    <property type="protein sequence ID" value="AMD22474.1"/>
    <property type="molecule type" value="Genomic_DNA"/>
</dbReference>
<dbReference type="PROSITE" id="PS51183">
    <property type="entry name" value="JMJN"/>
    <property type="match status" value="1"/>
</dbReference>
<dbReference type="PANTHER" id="PTHR10694">
    <property type="entry name" value="LYSINE-SPECIFIC DEMETHYLASE"/>
    <property type="match status" value="1"/>
</dbReference>
<evidence type="ECO:0000256" key="5">
    <source>
        <dbReference type="ARBA" id="ARBA00023004"/>
    </source>
</evidence>
<dbReference type="PROSITE" id="PS50016">
    <property type="entry name" value="ZF_PHD_2"/>
    <property type="match status" value="1"/>
</dbReference>
<comment type="subcellular location">
    <subcellularLocation>
        <location evidence="1">Nucleus</location>
    </subcellularLocation>
</comment>
<dbReference type="OrthoDB" id="1678912at2759"/>
<feature type="domain" description="JmjN" evidence="10">
    <location>
        <begin position="9"/>
        <end position="52"/>
    </location>
</feature>
<dbReference type="FunFam" id="2.60.120.650:FF:000055">
    <property type="entry name" value="Jhd2p"/>
    <property type="match status" value="1"/>
</dbReference>
<dbReference type="Pfam" id="PF02373">
    <property type="entry name" value="JmjC"/>
    <property type="match status" value="1"/>
</dbReference>
<dbReference type="PANTHER" id="PTHR10694:SF33">
    <property type="entry name" value="LYSINE-SPECIFIC DEMETHYLASE 5"/>
    <property type="match status" value="1"/>
</dbReference>
<dbReference type="InterPro" id="IPR003347">
    <property type="entry name" value="JmjC_dom"/>
</dbReference>